<evidence type="ECO:0000256" key="3">
    <source>
        <dbReference type="ARBA" id="ARBA00022692"/>
    </source>
</evidence>
<keyword evidence="4" id="KW-0256">Endoplasmic reticulum</keyword>
<dbReference type="GO" id="GO:0006614">
    <property type="term" value="P:SRP-dependent cotranslational protein targeting to membrane"/>
    <property type="evidence" value="ECO:0007669"/>
    <property type="project" value="TreeGrafter"/>
</dbReference>
<dbReference type="SUPFAM" id="SSF81296">
    <property type="entry name" value="E set domains"/>
    <property type="match status" value="1"/>
</dbReference>
<dbReference type="SMART" id="SM00973">
    <property type="entry name" value="Sec63"/>
    <property type="match status" value="1"/>
</dbReference>
<keyword evidence="5" id="KW-0653">Protein transport</keyword>
<dbReference type="PANTHER" id="PTHR24075:SF0">
    <property type="entry name" value="TRANSLOCATION PROTEIN SEC63 HOMOLOG"/>
    <property type="match status" value="1"/>
</dbReference>
<dbReference type="AlphaFoldDB" id="A0A8B6FRU4"/>
<feature type="compositionally biased region" description="Acidic residues" evidence="9">
    <location>
        <begin position="583"/>
        <end position="600"/>
    </location>
</feature>
<evidence type="ECO:0000256" key="1">
    <source>
        <dbReference type="ARBA" id="ARBA00004477"/>
    </source>
</evidence>
<evidence type="ECO:0000259" key="11">
    <source>
        <dbReference type="PROSITE" id="PS50076"/>
    </source>
</evidence>
<dbReference type="EMBL" id="UYJE01007290">
    <property type="protein sequence ID" value="VDI53278.1"/>
    <property type="molecule type" value="Genomic_DNA"/>
</dbReference>
<keyword evidence="3 10" id="KW-0812">Transmembrane</keyword>
<evidence type="ECO:0000256" key="9">
    <source>
        <dbReference type="SAM" id="MobiDB-lite"/>
    </source>
</evidence>
<dbReference type="PROSITE" id="PS50076">
    <property type="entry name" value="DNAJ_2"/>
    <property type="match status" value="1"/>
</dbReference>
<sequence>MAMEFEYDEEGGTFFYFLLSFWGLVIIPATYYFWPRTKTDAGPDLKKRECNCEPCQLKRQRLNVQGKWKHTTEKGVKIALVIGWIIFLLLAYKVSKIQMEYVEYDPYMELDVDRGASQKEIKKAYRKLSLIFHPDKETGDHKKFMRIAKAYAALTDEETMKNWEEYGNPDGPGVTKFGIALPKWIIEKENSIWVLAVYGLLFMVLLPVVVGAWWYRSIKFSKDQVLLDTTRLYYYFFQKIPNMMLKKVVMVLAGSFEFDKFHNQEIVERPSDNEEVPQLIKMLPNLEEKHKEKPLCYPYSVKARALLHAHFNRLELSQNTLEIDKMYVLKKTPFLVNEMVTIVAQLVSGAARNAVQYMPRLETVENCMKVSQMIIQGLDQKSSPLLQLPHIKPEMLKHFSTKKRHITRIKDFIGMKDSERKSLCRQLSPDEYRDVMSVCATMPYVIMTIRSEVLDDEDSTITAGSIVTVTVTLTRQDLEVLFEQEQEDNAPEIENVEETEETEANKDDNTQKKVAQKAWEKPKKGKKKPAKPKKKAKQAFNWKAASTSAAGAASDKTEEKSEEKEEKGDTDDEGKAVVATNPDNDESEVESEQEEHDSEAENSASSSALSKRRSSGSGFETKKDKDKDDEHALDDEEQWKIYQEEAKKEFSIETKAKESPAVHCPYFPEAKQEGWWLYVSDKKQHMLITAPVQILTLKEKEEITLKFLAPAKPGAYTYTVNLKSDSFFDFDQAQNIKLDVKDAKIIEDHPQWDISEDEDADKDDDSDSDYSTEGDDSD</sequence>
<feature type="region of interest" description="Disordered" evidence="9">
    <location>
        <begin position="482"/>
        <end position="636"/>
    </location>
</feature>
<evidence type="ECO:0000256" key="5">
    <source>
        <dbReference type="ARBA" id="ARBA00022927"/>
    </source>
</evidence>
<dbReference type="GO" id="GO:0006620">
    <property type="term" value="P:post-translational protein targeting to endoplasmic reticulum membrane"/>
    <property type="evidence" value="ECO:0007669"/>
    <property type="project" value="TreeGrafter"/>
</dbReference>
<evidence type="ECO:0000256" key="6">
    <source>
        <dbReference type="ARBA" id="ARBA00022989"/>
    </source>
</evidence>
<organism evidence="12 13">
    <name type="scientific">Mytilus galloprovincialis</name>
    <name type="common">Mediterranean mussel</name>
    <dbReference type="NCBI Taxonomy" id="29158"/>
    <lineage>
        <taxon>Eukaryota</taxon>
        <taxon>Metazoa</taxon>
        <taxon>Spiralia</taxon>
        <taxon>Lophotrochozoa</taxon>
        <taxon>Mollusca</taxon>
        <taxon>Bivalvia</taxon>
        <taxon>Autobranchia</taxon>
        <taxon>Pteriomorphia</taxon>
        <taxon>Mytilida</taxon>
        <taxon>Mytiloidea</taxon>
        <taxon>Mytilidae</taxon>
        <taxon>Mytilinae</taxon>
        <taxon>Mytilus</taxon>
    </lineage>
</organism>
<feature type="compositionally biased region" description="Basic residues" evidence="9">
    <location>
        <begin position="523"/>
        <end position="537"/>
    </location>
</feature>
<dbReference type="InterPro" id="IPR014756">
    <property type="entry name" value="Ig_E-set"/>
</dbReference>
<keyword evidence="7 10" id="KW-0472">Membrane</keyword>
<keyword evidence="6 10" id="KW-1133">Transmembrane helix</keyword>
<dbReference type="FunFam" id="1.10.287.110:FF:000063">
    <property type="entry name" value="Translocation protein SEC63"/>
    <property type="match status" value="1"/>
</dbReference>
<dbReference type="Pfam" id="PF02889">
    <property type="entry name" value="Sec63"/>
    <property type="match status" value="2"/>
</dbReference>
<evidence type="ECO:0000256" key="8">
    <source>
        <dbReference type="ARBA" id="ARBA00023186"/>
    </source>
</evidence>
<evidence type="ECO:0000256" key="4">
    <source>
        <dbReference type="ARBA" id="ARBA00022824"/>
    </source>
</evidence>
<dbReference type="GO" id="GO:0031207">
    <property type="term" value="C:Sec62/Sec63 complex"/>
    <property type="evidence" value="ECO:0007669"/>
    <property type="project" value="TreeGrafter"/>
</dbReference>
<dbReference type="InterPro" id="IPR036869">
    <property type="entry name" value="J_dom_sf"/>
</dbReference>
<feature type="compositionally biased region" description="Acidic residues" evidence="9">
    <location>
        <begin position="754"/>
        <end position="778"/>
    </location>
</feature>
<dbReference type="SMART" id="SM00271">
    <property type="entry name" value="DnaJ"/>
    <property type="match status" value="1"/>
</dbReference>
<dbReference type="Proteomes" id="UP000596742">
    <property type="component" value="Unassembled WGS sequence"/>
</dbReference>
<dbReference type="GO" id="GO:0008320">
    <property type="term" value="F:protein transmembrane transporter activity"/>
    <property type="evidence" value="ECO:0007669"/>
    <property type="project" value="TreeGrafter"/>
</dbReference>
<evidence type="ECO:0000256" key="10">
    <source>
        <dbReference type="SAM" id="Phobius"/>
    </source>
</evidence>
<dbReference type="Pfam" id="PF00226">
    <property type="entry name" value="DnaJ"/>
    <property type="match status" value="1"/>
</dbReference>
<feature type="domain" description="J" evidence="11">
    <location>
        <begin position="105"/>
        <end position="167"/>
    </location>
</feature>
<dbReference type="PRINTS" id="PR00625">
    <property type="entry name" value="JDOMAIN"/>
</dbReference>
<keyword evidence="2" id="KW-0813">Transport</keyword>
<keyword evidence="13" id="KW-1185">Reference proteome</keyword>
<dbReference type="Gene3D" id="1.10.3380.10">
    <property type="entry name" value="Sec63 N-terminal domain-like domain"/>
    <property type="match status" value="1"/>
</dbReference>
<protein>
    <submittedName>
        <fullName evidence="12">Translocation protein SEC63</fullName>
    </submittedName>
</protein>
<evidence type="ECO:0000313" key="12">
    <source>
        <dbReference type="EMBL" id="VDI53278.1"/>
    </source>
</evidence>
<dbReference type="SUPFAM" id="SSF46565">
    <property type="entry name" value="Chaperone J-domain"/>
    <property type="match status" value="1"/>
</dbReference>
<feature type="compositionally biased region" description="Low complexity" evidence="9">
    <location>
        <begin position="538"/>
        <end position="554"/>
    </location>
</feature>
<dbReference type="SUPFAM" id="SSF158702">
    <property type="entry name" value="Sec63 N-terminal domain-like"/>
    <property type="match status" value="1"/>
</dbReference>
<feature type="transmembrane region" description="Helical" evidence="10">
    <location>
        <begin position="12"/>
        <end position="34"/>
    </location>
</feature>
<dbReference type="InterPro" id="IPR035892">
    <property type="entry name" value="C2_domain_sf"/>
</dbReference>
<feature type="compositionally biased region" description="Basic and acidic residues" evidence="9">
    <location>
        <begin position="555"/>
        <end position="567"/>
    </location>
</feature>
<name>A0A8B6FRU4_MYTGA</name>
<dbReference type="PANTHER" id="PTHR24075">
    <property type="entry name" value="SEC63 DOMAIN-CONTAINING"/>
    <property type="match status" value="1"/>
</dbReference>
<evidence type="ECO:0000256" key="7">
    <source>
        <dbReference type="ARBA" id="ARBA00023136"/>
    </source>
</evidence>
<dbReference type="GO" id="GO:0003723">
    <property type="term" value="F:RNA binding"/>
    <property type="evidence" value="ECO:0007669"/>
    <property type="project" value="TreeGrafter"/>
</dbReference>
<keyword evidence="8" id="KW-0143">Chaperone</keyword>
<gene>
    <name evidence="12" type="ORF">MGAL_10B074798</name>
</gene>
<dbReference type="CDD" id="cd06257">
    <property type="entry name" value="DnaJ"/>
    <property type="match status" value="1"/>
</dbReference>
<proteinExistence type="predicted"/>
<dbReference type="Gene3D" id="1.10.150.20">
    <property type="entry name" value="5' to 3' exonuclease, C-terminal subdomain"/>
    <property type="match status" value="1"/>
</dbReference>
<dbReference type="Gene3D" id="1.10.287.110">
    <property type="entry name" value="DnaJ domain"/>
    <property type="match status" value="1"/>
</dbReference>
<dbReference type="InterPro" id="IPR001623">
    <property type="entry name" value="DnaJ_domain"/>
</dbReference>
<comment type="caution">
    <text evidence="12">The sequence shown here is derived from an EMBL/GenBank/DDBJ whole genome shotgun (WGS) entry which is preliminary data.</text>
</comment>
<dbReference type="Gene3D" id="2.60.40.150">
    <property type="entry name" value="C2 domain"/>
    <property type="match status" value="1"/>
</dbReference>
<comment type="subcellular location">
    <subcellularLocation>
        <location evidence="1">Endoplasmic reticulum membrane</location>
        <topology evidence="1">Multi-pass membrane protein</topology>
    </subcellularLocation>
</comment>
<dbReference type="OrthoDB" id="1734229at2759"/>
<evidence type="ECO:0000313" key="13">
    <source>
        <dbReference type="Proteomes" id="UP000596742"/>
    </source>
</evidence>
<feature type="compositionally biased region" description="Basic and acidic residues" evidence="9">
    <location>
        <begin position="620"/>
        <end position="630"/>
    </location>
</feature>
<feature type="region of interest" description="Disordered" evidence="9">
    <location>
        <begin position="749"/>
        <end position="778"/>
    </location>
</feature>
<accession>A0A8B6FRU4</accession>
<evidence type="ECO:0000256" key="2">
    <source>
        <dbReference type="ARBA" id="ARBA00022448"/>
    </source>
</evidence>
<reference evidence="12" key="1">
    <citation type="submission" date="2018-11" db="EMBL/GenBank/DDBJ databases">
        <authorList>
            <person name="Alioto T."/>
            <person name="Alioto T."/>
        </authorList>
    </citation>
    <scope>NUCLEOTIDE SEQUENCE</scope>
</reference>
<feature type="compositionally biased region" description="Acidic residues" evidence="9">
    <location>
        <begin position="482"/>
        <end position="502"/>
    </location>
</feature>
<feature type="transmembrane region" description="Helical" evidence="10">
    <location>
        <begin position="75"/>
        <end position="92"/>
    </location>
</feature>
<dbReference type="InterPro" id="IPR004179">
    <property type="entry name" value="Sec63-dom"/>
</dbReference>
<feature type="transmembrane region" description="Helical" evidence="10">
    <location>
        <begin position="192"/>
        <end position="215"/>
    </location>
</feature>